<reference evidence="1 2" key="1">
    <citation type="submission" date="2016-09" db="EMBL/GenBank/DDBJ databases">
        <authorList>
            <person name="Capua I."/>
            <person name="De Benedictis P."/>
            <person name="Joannis T."/>
            <person name="Lombin L.H."/>
            <person name="Cattoli G."/>
        </authorList>
    </citation>
    <scope>NUCLEOTIDE SEQUENCE [LARGE SCALE GENOMIC DNA]</scope>
    <source>
        <strain evidence="1 2">NRS-1</strain>
    </source>
</reference>
<protein>
    <submittedName>
        <fullName evidence="1">Uncharacterized protein</fullName>
    </submittedName>
</protein>
<dbReference type="EMBL" id="MKGI01000079">
    <property type="protein sequence ID" value="OEL10051.1"/>
    <property type="molecule type" value="Genomic_DNA"/>
</dbReference>
<name>A0A1E5UAV8_9FLAO</name>
<gene>
    <name evidence="1" type="ORF">BHF72_0745</name>
</gene>
<organism evidence="1 2">
    <name type="scientific">Cloacibacterium normanense</name>
    <dbReference type="NCBI Taxonomy" id="237258"/>
    <lineage>
        <taxon>Bacteria</taxon>
        <taxon>Pseudomonadati</taxon>
        <taxon>Bacteroidota</taxon>
        <taxon>Flavobacteriia</taxon>
        <taxon>Flavobacteriales</taxon>
        <taxon>Weeksellaceae</taxon>
    </lineage>
</organism>
<dbReference type="Proteomes" id="UP000095601">
    <property type="component" value="Unassembled WGS sequence"/>
</dbReference>
<sequence>MGIIRKKFLQRDNKLISINIFMKKYIIILLLFNISLNAQKIGIVEKFKSNLQHAHASLVIGENTKVVEDLNYDIKPHIDSIFMNKNIQFEKIENFDFSIINGYNGVHLNWNKEIEEKLKKFCLDNGIDGLILLFSVNDPKYSIQPNRTLYKQNFDFGIITSGGIKKQLYFFNNLKILYYTVKSNRLNYPILKRDESLSITQNFKKYDEFVFDTKTKKLLNPEKAKKDFLKDFFYRIDASFNEVFREIKK</sequence>
<evidence type="ECO:0000313" key="2">
    <source>
        <dbReference type="Proteomes" id="UP000095601"/>
    </source>
</evidence>
<comment type="caution">
    <text evidence="1">The sequence shown here is derived from an EMBL/GenBank/DDBJ whole genome shotgun (WGS) entry which is preliminary data.</text>
</comment>
<keyword evidence="2" id="KW-1185">Reference proteome</keyword>
<evidence type="ECO:0000313" key="1">
    <source>
        <dbReference type="EMBL" id="OEL10051.1"/>
    </source>
</evidence>
<accession>A0A1E5UAV8</accession>
<proteinExistence type="predicted"/>
<dbReference type="AlphaFoldDB" id="A0A1E5UAV8"/>